<reference evidence="9 10" key="1">
    <citation type="submission" date="2019-12" db="EMBL/GenBank/DDBJ databases">
        <authorList>
            <person name="Alioto T."/>
            <person name="Alioto T."/>
            <person name="Gomez Garrido J."/>
        </authorList>
    </citation>
    <scope>NUCLEOTIDE SEQUENCE [LARGE SCALE GENOMIC DNA]</scope>
</reference>
<feature type="region of interest" description="Disordered" evidence="7">
    <location>
        <begin position="1"/>
        <end position="40"/>
    </location>
</feature>
<dbReference type="EMBL" id="CACTIH010001809">
    <property type="protein sequence ID" value="CAA2963441.1"/>
    <property type="molecule type" value="Genomic_DNA"/>
</dbReference>
<evidence type="ECO:0000256" key="2">
    <source>
        <dbReference type="ARBA" id="ARBA00022723"/>
    </source>
</evidence>
<dbReference type="GO" id="GO:0003682">
    <property type="term" value="F:chromatin binding"/>
    <property type="evidence" value="ECO:0007669"/>
    <property type="project" value="TreeGrafter"/>
</dbReference>
<dbReference type="Pfam" id="PF23209">
    <property type="entry name" value="IDM1_C"/>
    <property type="match status" value="1"/>
</dbReference>
<dbReference type="InterPro" id="IPR013083">
    <property type="entry name" value="Znf_RING/FYVE/PHD"/>
</dbReference>
<organism evidence="9 10">
    <name type="scientific">Olea europaea subsp. europaea</name>
    <dbReference type="NCBI Taxonomy" id="158383"/>
    <lineage>
        <taxon>Eukaryota</taxon>
        <taxon>Viridiplantae</taxon>
        <taxon>Streptophyta</taxon>
        <taxon>Embryophyta</taxon>
        <taxon>Tracheophyta</taxon>
        <taxon>Spermatophyta</taxon>
        <taxon>Magnoliopsida</taxon>
        <taxon>eudicotyledons</taxon>
        <taxon>Gunneridae</taxon>
        <taxon>Pentapetalae</taxon>
        <taxon>asterids</taxon>
        <taxon>lamiids</taxon>
        <taxon>Lamiales</taxon>
        <taxon>Oleaceae</taxon>
        <taxon>Oleeae</taxon>
        <taxon>Olea</taxon>
    </lineage>
</organism>
<dbReference type="Pfam" id="PF16135">
    <property type="entry name" value="TDBD"/>
    <property type="match status" value="2"/>
</dbReference>
<feature type="region of interest" description="Disordered" evidence="7">
    <location>
        <begin position="373"/>
        <end position="435"/>
    </location>
</feature>
<dbReference type="FunFam" id="3.30.40.10:FF:000494">
    <property type="entry name" value="Acyl-CoA N-acyltransferase with RING/FYVE/PHD-type zinc finger domain"/>
    <property type="match status" value="1"/>
</dbReference>
<evidence type="ECO:0000256" key="3">
    <source>
        <dbReference type="ARBA" id="ARBA00022771"/>
    </source>
</evidence>
<dbReference type="PANTHER" id="PTHR47025:SF27">
    <property type="entry name" value="PHD-TYPE DOMAIN-CONTAINING PROTEIN"/>
    <property type="match status" value="1"/>
</dbReference>
<dbReference type="GO" id="GO:0045944">
    <property type="term" value="P:positive regulation of transcription by RNA polymerase II"/>
    <property type="evidence" value="ECO:0007669"/>
    <property type="project" value="TreeGrafter"/>
</dbReference>
<keyword evidence="2" id="KW-0479">Metal-binding</keyword>
<dbReference type="PROSITE" id="PS50016">
    <property type="entry name" value="ZF_PHD_2"/>
    <property type="match status" value="1"/>
</dbReference>
<sequence length="971" mass="106925">MKRELDFEKELPGQLEESGPDCKSEDPVSHQPVEARHGLNGSNVMDTCYVPRIRPREPNGVIVYSRNKMLKTDGNGNDCSVGASEQLQGCLGIWSEADGAENLNDGILVLDRNQGKLDGGEGVNAGRLESVLKLSGVEGGDNKMMEIEAKGEPAAVLVKSDALMNSENSDIENENSEELTDTVALEAERLENGDVSALGTSTRTTEMETSKKVEIQALPKTVKELFETRLLEGYPVLYNGGKRGFPLRGTIKESGILCSCSLCKGSRVIRPCQFEIHACKSYRRASQYICLENGKSLLDVVKECRKASLKTLEEMIQNFIGPLPVKESSICRNCMGKLDQLCDSCTCIPQSEADATCANSRPSESVPGLKLLETDEMHNIPGIKGHRGRKKRKHLELKSNGTSPGQSSLRKLSRNKSQSTITEKSSRSASESSLANLSKLTSVPVAAGSGSLHSSMKHESRKKILKKSSNFPTVSKSSESASSSLSAKKSSWRITKKDQSMHKIVFEDGGLPDGTEVAYYSHGKKLRDGYKMGSGIRCRCCNNLMSPSQFEAHAGWASRKKPYMYIYTSNGVSLHEYAISLLKDRECSAKDSDDLCIICADGGTLLLCDGCPRAFHKECASLSSIPPGKWYCTYCQNMFQRERFVEHNANAVAAGRVSGVDPIKQITNRCIRIVKNPGELEVITCVICRGYDYSKSGFGPHTVILCDQCEKEYHVGCLKKCKMADLKELPKGKWFCSVDCKRIYAALQNLLSSGAAEKLSDSSLGDLRKKHKENGLDSDTNLDVSWRLLNAKVSSRETRVLLSQAVAIFHECFDPIVDTETGRDFIPSMVYGRNVRGQDFSGMYCAILMVNSSVVSAGIIRIFGQDIAELPLAATRMSTQRKGYFQILYSCIEKLLAFLNVRTFVLPAADEAKSIWTDKFGFQTISQEQLDKYRQTCSQMVSFKGTSMLGKAVPKCRIITQEEAEPDVPLQ</sequence>
<keyword evidence="10" id="KW-1185">Reference proteome</keyword>
<evidence type="ECO:0000256" key="1">
    <source>
        <dbReference type="ARBA" id="ARBA00004123"/>
    </source>
</evidence>
<dbReference type="GO" id="GO:0042393">
    <property type="term" value="F:histone binding"/>
    <property type="evidence" value="ECO:0007669"/>
    <property type="project" value="TreeGrafter"/>
</dbReference>
<keyword evidence="4" id="KW-0862">Zinc</keyword>
<dbReference type="InterPro" id="IPR059153">
    <property type="entry name" value="NSD_PHD-1st"/>
</dbReference>
<dbReference type="SUPFAM" id="SSF57903">
    <property type="entry name" value="FYVE/PHD zinc finger"/>
    <property type="match status" value="2"/>
</dbReference>
<evidence type="ECO:0000259" key="8">
    <source>
        <dbReference type="PROSITE" id="PS50016"/>
    </source>
</evidence>
<dbReference type="InterPro" id="IPR011011">
    <property type="entry name" value="Znf_FYVE_PHD"/>
</dbReference>
<evidence type="ECO:0000256" key="7">
    <source>
        <dbReference type="SAM" id="MobiDB-lite"/>
    </source>
</evidence>
<dbReference type="InterPro" id="IPR019786">
    <property type="entry name" value="Zinc_finger_PHD-type_CS"/>
</dbReference>
<dbReference type="GO" id="GO:0005634">
    <property type="term" value="C:nucleus"/>
    <property type="evidence" value="ECO:0007669"/>
    <property type="project" value="UniProtKB-SubCell"/>
</dbReference>
<feature type="compositionally biased region" description="Basic residues" evidence="7">
    <location>
        <begin position="384"/>
        <end position="395"/>
    </location>
</feature>
<evidence type="ECO:0000256" key="5">
    <source>
        <dbReference type="ARBA" id="ARBA00023242"/>
    </source>
</evidence>
<dbReference type="GO" id="GO:0000977">
    <property type="term" value="F:RNA polymerase II transcription regulatory region sequence-specific DNA binding"/>
    <property type="evidence" value="ECO:0007669"/>
    <property type="project" value="TreeGrafter"/>
</dbReference>
<dbReference type="SMART" id="SM00249">
    <property type="entry name" value="PHD"/>
    <property type="match status" value="2"/>
</dbReference>
<feature type="compositionally biased region" description="Basic and acidic residues" evidence="7">
    <location>
        <begin position="1"/>
        <end position="11"/>
    </location>
</feature>
<dbReference type="Pfam" id="PF23011">
    <property type="entry name" value="PHD-1st_NSD"/>
    <property type="match status" value="1"/>
</dbReference>
<evidence type="ECO:0000313" key="10">
    <source>
        <dbReference type="Proteomes" id="UP000594638"/>
    </source>
</evidence>
<evidence type="ECO:0000256" key="4">
    <source>
        <dbReference type="ARBA" id="ARBA00022833"/>
    </source>
</evidence>
<proteinExistence type="predicted"/>
<dbReference type="PROSITE" id="PS01359">
    <property type="entry name" value="ZF_PHD_1"/>
    <property type="match status" value="1"/>
</dbReference>
<gene>
    <name evidence="9" type="ORF">OLEA9_A034500</name>
</gene>
<feature type="compositionally biased region" description="Low complexity" evidence="7">
    <location>
        <begin position="475"/>
        <end position="489"/>
    </location>
</feature>
<dbReference type="Gramene" id="OE9A034500T1">
    <property type="protein sequence ID" value="OE9A034500C1"/>
    <property type="gene ID" value="OE9A034500"/>
</dbReference>
<feature type="domain" description="PHD-type" evidence="8">
    <location>
        <begin position="593"/>
        <end position="638"/>
    </location>
</feature>
<dbReference type="CDD" id="cd15539">
    <property type="entry name" value="PHD1_AIRE"/>
    <property type="match status" value="1"/>
</dbReference>
<dbReference type="InterPro" id="IPR032308">
    <property type="entry name" value="TDBD"/>
</dbReference>
<dbReference type="InterPro" id="IPR019787">
    <property type="entry name" value="Znf_PHD-finger"/>
</dbReference>
<dbReference type="GO" id="GO:0008270">
    <property type="term" value="F:zinc ion binding"/>
    <property type="evidence" value="ECO:0007669"/>
    <property type="project" value="UniProtKB-KW"/>
</dbReference>
<accession>A0A8S0QB17</accession>
<feature type="compositionally biased region" description="Polar residues" evidence="7">
    <location>
        <begin position="399"/>
        <end position="422"/>
    </location>
</feature>
<dbReference type="Proteomes" id="UP000594638">
    <property type="component" value="Unassembled WGS sequence"/>
</dbReference>
<dbReference type="Gene3D" id="3.30.40.10">
    <property type="entry name" value="Zinc/RING finger domain, C3HC4 (zinc finger)"/>
    <property type="match status" value="2"/>
</dbReference>
<comment type="caution">
    <text evidence="9">The sequence shown here is derived from an EMBL/GenBank/DDBJ whole genome shotgun (WGS) entry which is preliminary data.</text>
</comment>
<keyword evidence="5" id="KW-0539">Nucleus</keyword>
<dbReference type="PANTHER" id="PTHR47025">
    <property type="entry name" value="AUTOIMMUNE REGULATOR"/>
    <property type="match status" value="1"/>
</dbReference>
<comment type="subcellular location">
    <subcellularLocation>
        <location evidence="1">Nucleus</location>
    </subcellularLocation>
</comment>
<dbReference type="Gene3D" id="3.40.630.30">
    <property type="match status" value="1"/>
</dbReference>
<dbReference type="OrthoDB" id="1903104at2759"/>
<keyword evidence="3 6" id="KW-0863">Zinc-finger</keyword>
<name>A0A8S0QB17_OLEEU</name>
<dbReference type="InterPro" id="IPR001965">
    <property type="entry name" value="Znf_PHD"/>
</dbReference>
<evidence type="ECO:0000313" key="9">
    <source>
        <dbReference type="EMBL" id="CAA2963441.1"/>
    </source>
</evidence>
<dbReference type="AlphaFoldDB" id="A0A8S0QB17"/>
<feature type="compositionally biased region" description="Basic and acidic residues" evidence="7">
    <location>
        <begin position="20"/>
        <end position="37"/>
    </location>
</feature>
<dbReference type="InterPro" id="IPR056511">
    <property type="entry name" value="IDM1_C"/>
</dbReference>
<protein>
    <submittedName>
        <fullName evidence="9">Histone acetyltransferase</fullName>
    </submittedName>
</protein>
<evidence type="ECO:0000256" key="6">
    <source>
        <dbReference type="PROSITE-ProRule" id="PRU00146"/>
    </source>
</evidence>
<feature type="region of interest" description="Disordered" evidence="7">
    <location>
        <begin position="447"/>
        <end position="491"/>
    </location>
</feature>